<gene>
    <name evidence="1" type="ORF">METHB2_1020002</name>
</gene>
<evidence type="ECO:0000313" key="1">
    <source>
        <dbReference type="EMBL" id="CAA9889453.1"/>
    </source>
</evidence>
<evidence type="ECO:0000313" key="2">
    <source>
        <dbReference type="Proteomes" id="UP000494216"/>
    </source>
</evidence>
<protein>
    <submittedName>
        <fullName evidence="1">Uncharacterized protein</fullName>
    </submittedName>
</protein>
<dbReference type="AlphaFoldDB" id="A0A8S0WY74"/>
<dbReference type="EMBL" id="CADCXN010000005">
    <property type="protein sequence ID" value="CAA9889453.1"/>
    <property type="molecule type" value="Genomic_DNA"/>
</dbReference>
<dbReference type="Proteomes" id="UP000494216">
    <property type="component" value="Unassembled WGS sequence"/>
</dbReference>
<keyword evidence="2" id="KW-1185">Reference proteome</keyword>
<reference evidence="1 2" key="1">
    <citation type="submission" date="2020-02" db="EMBL/GenBank/DDBJ databases">
        <authorList>
            <person name="Hogendoorn C."/>
        </authorList>
    </citation>
    <scope>NUCLEOTIDE SEQUENCE [LARGE SCALE GENOMIC DNA]</scope>
    <source>
        <strain evidence="1">METHB21</strain>
    </source>
</reference>
<organism evidence="1 2">
    <name type="scientific">Candidatus Methylobacter favarea</name>
    <dbReference type="NCBI Taxonomy" id="2707345"/>
    <lineage>
        <taxon>Bacteria</taxon>
        <taxon>Pseudomonadati</taxon>
        <taxon>Pseudomonadota</taxon>
        <taxon>Gammaproteobacteria</taxon>
        <taxon>Methylococcales</taxon>
        <taxon>Methylococcaceae</taxon>
        <taxon>Methylobacter</taxon>
    </lineage>
</organism>
<sequence>MQRTRRVCLGIKVDHSNLHTSLKEVKREMYKGRGFANAPFLVRGDQSFHFFASSFFVASSAHFLTINA</sequence>
<proteinExistence type="predicted"/>
<accession>A0A8S0WY74</accession>
<name>A0A8S0WY74_9GAMM</name>
<comment type="caution">
    <text evidence="1">The sequence shown here is derived from an EMBL/GenBank/DDBJ whole genome shotgun (WGS) entry which is preliminary data.</text>
</comment>